<evidence type="ECO:0000313" key="7">
    <source>
        <dbReference type="Proteomes" id="UP000515465"/>
    </source>
</evidence>
<dbReference type="GO" id="GO:0005524">
    <property type="term" value="F:ATP binding"/>
    <property type="evidence" value="ECO:0007669"/>
    <property type="project" value="UniProtKB-KW"/>
</dbReference>
<evidence type="ECO:0000256" key="3">
    <source>
        <dbReference type="SAM" id="MobiDB-lite"/>
    </source>
</evidence>
<geneLocation type="plasmid" evidence="6 7">
    <name>p_1</name>
</geneLocation>
<keyword evidence="1" id="KW-0547">Nucleotide-binding</keyword>
<dbReference type="EMBL" id="CP050299">
    <property type="protein sequence ID" value="QND62061.1"/>
    <property type="molecule type" value="Genomic_DNA"/>
</dbReference>
<name>A0A7G6T5M9_9HYPH</name>
<dbReference type="GO" id="GO:0016301">
    <property type="term" value="F:kinase activity"/>
    <property type="evidence" value="ECO:0007669"/>
    <property type="project" value="InterPro"/>
</dbReference>
<dbReference type="Pfam" id="PF06414">
    <property type="entry name" value="Zeta_toxin"/>
    <property type="match status" value="1"/>
</dbReference>
<keyword evidence="2" id="KW-0067">ATP-binding</keyword>
<evidence type="ECO:0000259" key="4">
    <source>
        <dbReference type="Pfam" id="PF06414"/>
    </source>
</evidence>
<evidence type="ECO:0000256" key="1">
    <source>
        <dbReference type="ARBA" id="ARBA00022741"/>
    </source>
</evidence>
<dbReference type="InterPro" id="IPR010488">
    <property type="entry name" value="Zeta_toxin_domain"/>
</dbReference>
<keyword evidence="6" id="KW-0614">Plasmid</keyword>
<organism evidence="6 7">
    <name type="scientific">Mesorhizobium huakuii</name>
    <dbReference type="NCBI Taxonomy" id="28104"/>
    <lineage>
        <taxon>Bacteria</taxon>
        <taxon>Pseudomonadati</taxon>
        <taxon>Pseudomonadota</taxon>
        <taxon>Alphaproteobacteria</taxon>
        <taxon>Hyphomicrobiales</taxon>
        <taxon>Phyllobacteriaceae</taxon>
        <taxon>Mesorhizobium</taxon>
    </lineage>
</organism>
<dbReference type="AlphaFoldDB" id="A0A7G6T5M9"/>
<dbReference type="SUPFAM" id="SSF52540">
    <property type="entry name" value="P-loop containing nucleoside triphosphate hydrolases"/>
    <property type="match status" value="1"/>
</dbReference>
<dbReference type="RefSeq" id="WP_183455379.1">
    <property type="nucleotide sequence ID" value="NZ_CP050299.1"/>
</dbReference>
<dbReference type="PANTHER" id="PTHR39206">
    <property type="entry name" value="SLL8004 PROTEIN"/>
    <property type="match status" value="1"/>
</dbReference>
<dbReference type="PANTHER" id="PTHR39206:SF1">
    <property type="entry name" value="SLL8004 PROTEIN"/>
    <property type="match status" value="1"/>
</dbReference>
<evidence type="ECO:0000313" key="6">
    <source>
        <dbReference type="EMBL" id="QND62061.1"/>
    </source>
</evidence>
<sequence length="382" mass="42664">MTDERTPTLHVIAGPNGAGKTTLYRNRLEKRYPDAEFVNADELALREFGHPAQTKSESARGQELAEERRRQLMAERKSLVTESTFSHPSKVDLVRDAKAAGYEVVLYHVNVRSPNLSVMRVADRVNKGGHPVPEDKIRQRYDRNQPLIREAAKLADRAYIFDNSQLGKPHELSVILERGKAIRASENVPAWARMLYKDELQNFSQSRQHRAAASFADAKAIAERALGQESRTFIPRPNSEYSGKVIGETDLHLVQQIGARSAIAHFRDKLGRPPRVGDDVEIRYGKDGAATLRSAREASEAKDRADAFRSLPAKQAVAKYPDLAPSYAYVRAVEARVAASQPASAAGVAKKVREDLAGRIERGETLPDIRRKDQDREQDQGR</sequence>
<dbReference type="Proteomes" id="UP000515465">
    <property type="component" value="Plasmid p_1"/>
</dbReference>
<feature type="domain" description="Zeta toxin" evidence="4">
    <location>
        <begin position="3"/>
        <end position="163"/>
    </location>
</feature>
<reference evidence="7" key="1">
    <citation type="journal article" date="2020" name="Mol. Plant Microbe">
        <title>Rhizobial microsymbionts of the narrowly endemic Oxytropis species growing in Kamchatka are characterized by significant genetic diversity and possess a set of genes that are associated with T3SS and T6SS secretion systems and can affect the development of symbiosis.</title>
        <authorList>
            <person name="Safronova V."/>
            <person name="Guro P."/>
            <person name="Sazanova A."/>
            <person name="Kuznetsova I."/>
            <person name="Belimov A."/>
            <person name="Yakubov V."/>
            <person name="Chirak E."/>
            <person name="Afonin A."/>
            <person name="Gogolev Y."/>
            <person name="Andronov E."/>
            <person name="Tikhonovich I."/>
        </authorList>
    </citation>
    <scope>NUCLEOTIDE SEQUENCE [LARGE SCALE GENOMIC DNA]</scope>
    <source>
        <strain evidence="7">583</strain>
        <plasmid evidence="7">p_1</plasmid>
    </source>
</reference>
<dbReference type="Gene3D" id="3.40.50.300">
    <property type="entry name" value="P-loop containing nucleotide triphosphate hydrolases"/>
    <property type="match status" value="1"/>
</dbReference>
<evidence type="ECO:0000259" key="5">
    <source>
        <dbReference type="Pfam" id="PF18790"/>
    </source>
</evidence>
<dbReference type="InterPro" id="IPR027417">
    <property type="entry name" value="P-loop_NTPase"/>
</dbReference>
<evidence type="ECO:0000256" key="2">
    <source>
        <dbReference type="ARBA" id="ARBA00022840"/>
    </source>
</evidence>
<accession>A0A7G6T5M9</accession>
<proteinExistence type="predicted"/>
<dbReference type="Pfam" id="PF18790">
    <property type="entry name" value="KfrB"/>
    <property type="match status" value="1"/>
</dbReference>
<gene>
    <name evidence="6" type="ORF">HB778_38875</name>
</gene>
<protein>
    <submittedName>
        <fullName evidence="6">AAA family ATPase</fullName>
    </submittedName>
</protein>
<feature type="region of interest" description="Disordered" evidence="3">
    <location>
        <begin position="356"/>
        <end position="382"/>
    </location>
</feature>
<feature type="domain" description="KfrB" evidence="5">
    <location>
        <begin position="241"/>
        <end position="292"/>
    </location>
</feature>
<dbReference type="InterPro" id="IPR040782">
    <property type="entry name" value="KfrB"/>
</dbReference>